<dbReference type="InterPro" id="IPR016123">
    <property type="entry name" value="Mog1/PsbP_a/b/a-sand"/>
</dbReference>
<evidence type="ECO:0000313" key="2">
    <source>
        <dbReference type="EMBL" id="AKG62455.1"/>
    </source>
</evidence>
<feature type="domain" description="PsbP C-terminal" evidence="1">
    <location>
        <begin position="86"/>
        <end position="237"/>
    </location>
</feature>
<sequence length="241" mass="26300">MDFLPPTAAASSRIGLATPSGRIPSSFSHCRRRKLPNFTLNGSSPAAKKEEKPAIRTSRRSFAFFLLFPMPIALSASLSAASPPTLERYTDEINGFTLLKPSTWAKTEKAGAEVLFEEGKGSNNIGVVVSPVRLSSLKDFGTPEFAAEKLIQAERRKESTKSAELVAVTERLGNGGQPVYEFEYTVDSTRGGSKRIFSAAFVASKKLYLLNISYFDRPESPLDDETQTVLEQILHSFGSAL</sequence>
<dbReference type="InterPro" id="IPR002683">
    <property type="entry name" value="PsbP_C"/>
</dbReference>
<dbReference type="GO" id="GO:0015979">
    <property type="term" value="P:photosynthesis"/>
    <property type="evidence" value="ECO:0007669"/>
    <property type="project" value="InterPro"/>
</dbReference>
<dbReference type="GO" id="GO:0005509">
    <property type="term" value="F:calcium ion binding"/>
    <property type="evidence" value="ECO:0007669"/>
    <property type="project" value="InterPro"/>
</dbReference>
<dbReference type="PANTHER" id="PTHR31407:SF3">
    <property type="entry name" value="PSBP DOMAIN-CONTAINING PROTEIN 2, CHLOROPLASTIC"/>
    <property type="match status" value="1"/>
</dbReference>
<dbReference type="GO" id="GO:0019898">
    <property type="term" value="C:extrinsic component of membrane"/>
    <property type="evidence" value="ECO:0007669"/>
    <property type="project" value="InterPro"/>
</dbReference>
<dbReference type="Gene3D" id="3.40.1000.10">
    <property type="entry name" value="Mog1/PsbP, alpha/beta/alpha sandwich"/>
    <property type="match status" value="1"/>
</dbReference>
<dbReference type="NCBIfam" id="NF040946">
    <property type="entry name" value="PSII_PsbP"/>
    <property type="match status" value="1"/>
</dbReference>
<dbReference type="PANTHER" id="PTHR31407">
    <property type="match status" value="1"/>
</dbReference>
<proteinExistence type="evidence at transcript level"/>
<protein>
    <submittedName>
        <fullName evidence="2">PsbP domain-OEC23 like protein</fullName>
    </submittedName>
</protein>
<evidence type="ECO:0000259" key="1">
    <source>
        <dbReference type="Pfam" id="PF01789"/>
    </source>
</evidence>
<organism evidence="2">
    <name type="scientific">Goodyera fumata</name>
    <dbReference type="NCBI Taxonomy" id="1390594"/>
    <lineage>
        <taxon>Eukaryota</taxon>
        <taxon>Viridiplantae</taxon>
        <taxon>Streptophyta</taxon>
        <taxon>Embryophyta</taxon>
        <taxon>Tracheophyta</taxon>
        <taxon>Spermatophyta</taxon>
        <taxon>Magnoliopsida</taxon>
        <taxon>Liliopsida</taxon>
        <taxon>Asparagales</taxon>
        <taxon>Orchidaceae</taxon>
        <taxon>Orchidoideae</taxon>
        <taxon>Cranichideae</taxon>
        <taxon>Goodyerinae</taxon>
        <taxon>Goodyera</taxon>
    </lineage>
</organism>
<dbReference type="EMBL" id="KM584355">
    <property type="protein sequence ID" value="AKG62455.1"/>
    <property type="molecule type" value="mRNA"/>
</dbReference>
<dbReference type="AlphaFoldDB" id="A0A0F7GXN1"/>
<name>A0A0F7GXN1_9ASPA</name>
<gene>
    <name evidence="2" type="primary">PPD2</name>
</gene>
<dbReference type="SUPFAM" id="SSF55724">
    <property type="entry name" value="Mog1p/PsbP-like"/>
    <property type="match status" value="1"/>
</dbReference>
<reference evidence="2" key="1">
    <citation type="journal article" date="2015" name="BMC Plant Biol.">
        <title>NDH expression marks major transitions in plant evolution and reveals coordinate intracellular gene loss.</title>
        <authorList>
            <person name="Ruhlman T.A."/>
            <person name="Chang W.J."/>
            <person name="Chen J.J."/>
            <person name="Huang Y.T."/>
            <person name="Chan M.T."/>
            <person name="Zhang J."/>
            <person name="Liao D.C."/>
            <person name="Blazier J.C."/>
            <person name="Jin X."/>
            <person name="Shih M.C."/>
            <person name="Jansen R.K."/>
            <person name="Lin C.S."/>
        </authorList>
    </citation>
    <scope>NUCLEOTIDE SEQUENCE</scope>
</reference>
<dbReference type="Pfam" id="PF01789">
    <property type="entry name" value="PsbP"/>
    <property type="match status" value="1"/>
</dbReference>
<accession>A0A0F7GXN1</accession>
<dbReference type="GO" id="GO:0009654">
    <property type="term" value="C:photosystem II oxygen evolving complex"/>
    <property type="evidence" value="ECO:0007669"/>
    <property type="project" value="InterPro"/>
</dbReference>